<evidence type="ECO:0000313" key="3">
    <source>
        <dbReference type="Proteomes" id="UP000824120"/>
    </source>
</evidence>
<keyword evidence="3" id="KW-1185">Reference proteome</keyword>
<comment type="caution">
    <text evidence="2">The sequence shown here is derived from an EMBL/GenBank/DDBJ whole genome shotgun (WGS) entry which is preliminary data.</text>
</comment>
<gene>
    <name evidence="2" type="ORF">H5410_013384</name>
</gene>
<evidence type="ECO:0000256" key="1">
    <source>
        <dbReference type="SAM" id="SignalP"/>
    </source>
</evidence>
<feature type="chain" id="PRO_5039943983" evidence="1">
    <location>
        <begin position="34"/>
        <end position="146"/>
    </location>
</feature>
<reference evidence="2 3" key="1">
    <citation type="submission" date="2020-09" db="EMBL/GenBank/DDBJ databases">
        <title>De no assembly of potato wild relative species, Solanum commersonii.</title>
        <authorList>
            <person name="Cho K."/>
        </authorList>
    </citation>
    <scope>NUCLEOTIDE SEQUENCE [LARGE SCALE GENOMIC DNA]</scope>
    <source>
        <strain evidence="2">LZ3.2</strain>
        <tissue evidence="2">Leaf</tissue>
    </source>
</reference>
<dbReference type="OrthoDB" id="1252411at2759"/>
<name>A0A9J6AUF9_SOLCO</name>
<dbReference type="AlphaFoldDB" id="A0A9J6AUF9"/>
<sequence length="146" mass="16468">MKKSLDLVCTNGRHQLVITIWPLLVLHSIPVSAASCLPSVNVQIHVFLIPLAKPNSYMSFSLLQPSFLMSKTRSYAQILIVVRVAPLDFQQGVNFVCTFSCGSDEYSCLYHHGYKHFFISYEHIIPFFFALLELMVLGKPVCGMLV</sequence>
<organism evidence="2 3">
    <name type="scientific">Solanum commersonii</name>
    <name type="common">Commerson's wild potato</name>
    <name type="synonym">Commerson's nightshade</name>
    <dbReference type="NCBI Taxonomy" id="4109"/>
    <lineage>
        <taxon>Eukaryota</taxon>
        <taxon>Viridiplantae</taxon>
        <taxon>Streptophyta</taxon>
        <taxon>Embryophyta</taxon>
        <taxon>Tracheophyta</taxon>
        <taxon>Spermatophyta</taxon>
        <taxon>Magnoliopsida</taxon>
        <taxon>eudicotyledons</taxon>
        <taxon>Gunneridae</taxon>
        <taxon>Pentapetalae</taxon>
        <taxon>asterids</taxon>
        <taxon>lamiids</taxon>
        <taxon>Solanales</taxon>
        <taxon>Solanaceae</taxon>
        <taxon>Solanoideae</taxon>
        <taxon>Solaneae</taxon>
        <taxon>Solanum</taxon>
    </lineage>
</organism>
<keyword evidence="1" id="KW-0732">Signal</keyword>
<evidence type="ECO:0000313" key="2">
    <source>
        <dbReference type="EMBL" id="KAG5628166.1"/>
    </source>
</evidence>
<proteinExistence type="predicted"/>
<accession>A0A9J6AUF9</accession>
<dbReference type="EMBL" id="JACXVP010000002">
    <property type="protein sequence ID" value="KAG5628166.1"/>
    <property type="molecule type" value="Genomic_DNA"/>
</dbReference>
<protein>
    <submittedName>
        <fullName evidence="2">Uncharacterized protein</fullName>
    </submittedName>
</protein>
<dbReference type="Proteomes" id="UP000824120">
    <property type="component" value="Chromosome 2"/>
</dbReference>
<feature type="signal peptide" evidence="1">
    <location>
        <begin position="1"/>
        <end position="33"/>
    </location>
</feature>